<accession>A0A6B3L762</accession>
<sequence length="159" mass="17536">MKLTLLRHATAQDHHECPDSERKLIDKGIRQSHQAAAFASTHGMKPDLVLTSPLVRAHQTAAIFCEDLQLEPPSVCQWLSAGARPQDMLEELQAYEAFDHIVIVGHNPDFSELANCLLDARAGAIRVKKASLIQFELYAFRTGGGTLNFALPSALMSHH</sequence>
<dbReference type="Pfam" id="PF00300">
    <property type="entry name" value="His_Phos_1"/>
    <property type="match status" value="1"/>
</dbReference>
<dbReference type="InterPro" id="IPR029033">
    <property type="entry name" value="His_PPase_superfam"/>
</dbReference>
<proteinExistence type="predicted"/>
<evidence type="ECO:0000313" key="1">
    <source>
        <dbReference type="EMBL" id="QQL44021.1"/>
    </source>
</evidence>
<gene>
    <name evidence="1" type="ORF">G3M56_008950</name>
</gene>
<evidence type="ECO:0000313" key="2">
    <source>
        <dbReference type="Proteomes" id="UP000475117"/>
    </source>
</evidence>
<dbReference type="AlphaFoldDB" id="A0A6B3L762"/>
<dbReference type="InterPro" id="IPR013078">
    <property type="entry name" value="His_Pase_superF_clade-1"/>
</dbReference>
<dbReference type="Gene3D" id="3.40.50.1240">
    <property type="entry name" value="Phosphoglycerate mutase-like"/>
    <property type="match status" value="1"/>
</dbReference>
<dbReference type="EMBL" id="CP066776">
    <property type="protein sequence ID" value="QQL44021.1"/>
    <property type="molecule type" value="Genomic_DNA"/>
</dbReference>
<organism evidence="1 2">
    <name type="scientific">Sulfuriroseicoccus oceanibius</name>
    <dbReference type="NCBI Taxonomy" id="2707525"/>
    <lineage>
        <taxon>Bacteria</taxon>
        <taxon>Pseudomonadati</taxon>
        <taxon>Verrucomicrobiota</taxon>
        <taxon>Verrucomicrobiia</taxon>
        <taxon>Verrucomicrobiales</taxon>
        <taxon>Verrucomicrobiaceae</taxon>
        <taxon>Sulfuriroseicoccus</taxon>
    </lineage>
</organism>
<name>A0A6B3L762_9BACT</name>
<protein>
    <submittedName>
        <fullName evidence="1">Histidine phosphatase family protein</fullName>
    </submittedName>
</protein>
<dbReference type="SMART" id="SM00855">
    <property type="entry name" value="PGAM"/>
    <property type="match status" value="1"/>
</dbReference>
<dbReference type="SUPFAM" id="SSF53254">
    <property type="entry name" value="Phosphoglycerate mutase-like"/>
    <property type="match status" value="1"/>
</dbReference>
<reference evidence="1 2" key="1">
    <citation type="submission" date="2020-12" db="EMBL/GenBank/DDBJ databases">
        <title>Sulforoseuscoccus oceanibium gen. nov., sp. nov., a representative of the phylum Verrucomicrobia with special cytoplasmic membrane, and proposal of Sulforoseuscoccusaceae fam. nov.</title>
        <authorList>
            <person name="Xi F."/>
        </authorList>
    </citation>
    <scope>NUCLEOTIDE SEQUENCE [LARGE SCALE GENOMIC DNA]</scope>
    <source>
        <strain evidence="1 2">T37</strain>
    </source>
</reference>
<dbReference type="CDD" id="cd07067">
    <property type="entry name" value="HP_PGM_like"/>
    <property type="match status" value="1"/>
</dbReference>
<dbReference type="Proteomes" id="UP000475117">
    <property type="component" value="Chromosome"/>
</dbReference>
<keyword evidence="2" id="KW-1185">Reference proteome</keyword>
<dbReference type="KEGG" id="soa:G3M56_008950"/>
<dbReference type="RefSeq" id="WP_164363401.1">
    <property type="nucleotide sequence ID" value="NZ_CP066776.1"/>
</dbReference>